<protein>
    <submittedName>
        <fullName evidence="2">Protein-methionine-sulfoxide reductase catalytic subunit MsrP</fullName>
    </submittedName>
</protein>
<accession>A0A3B0U0N1</accession>
<dbReference type="PANTHER" id="PTHR43032:SF3">
    <property type="entry name" value="PROTEIN-METHIONINE-SULFOXIDE REDUCTASE CATALYTIC SUBUNIT MSRP"/>
    <property type="match status" value="1"/>
</dbReference>
<dbReference type="Gene3D" id="3.90.420.10">
    <property type="entry name" value="Oxidoreductase, molybdopterin-binding domain"/>
    <property type="match status" value="1"/>
</dbReference>
<dbReference type="PROSITE" id="PS51318">
    <property type="entry name" value="TAT"/>
    <property type="match status" value="1"/>
</dbReference>
<evidence type="ECO:0000259" key="1">
    <source>
        <dbReference type="Pfam" id="PF00174"/>
    </source>
</evidence>
<feature type="domain" description="Oxidoreductase molybdopterin-binding" evidence="1">
    <location>
        <begin position="101"/>
        <end position="254"/>
    </location>
</feature>
<dbReference type="InterPro" id="IPR000572">
    <property type="entry name" value="OxRdtase_Mopterin-bd_dom"/>
</dbReference>
<organism evidence="2">
    <name type="scientific">hydrothermal vent metagenome</name>
    <dbReference type="NCBI Taxonomy" id="652676"/>
    <lineage>
        <taxon>unclassified sequences</taxon>
        <taxon>metagenomes</taxon>
        <taxon>ecological metagenomes</taxon>
    </lineage>
</organism>
<dbReference type="NCBIfam" id="NF003767">
    <property type="entry name" value="PRK05363.1"/>
    <property type="match status" value="1"/>
</dbReference>
<sequence length="317" mass="35775">MLIKHRRPWELPESQATSETVFLNRRQILAAGGGLLAAGAVGFDAKAQADPSAGLYPAPRNPAFTLKRDITPEEINSAYNNFYEFGSSKSVAKAARALPIRPWEISIDGEVEAQMTLGIDDLLKKVTLEERLYRLRCVEAWSMTIPWTGFPLARLVEIAKPLSSAKFLRMQTFENPKVARGQLASWYPWPYTEGLTMAEATNDLAFMVTGAYGKPAARQFGAPLRLAVPWKYGFKSVKSIVRFSFLKERPVTFWEKTNAAEYGFWANVNPKFDHPRWSQASERVLGGQERIQTVIFNGYGEQVADLYKGMTKREFFM</sequence>
<dbReference type="Pfam" id="PF00174">
    <property type="entry name" value="Oxidored_molyb"/>
    <property type="match status" value="1"/>
</dbReference>
<dbReference type="SUPFAM" id="SSF56524">
    <property type="entry name" value="Oxidoreductase molybdopterin-binding domain"/>
    <property type="match status" value="1"/>
</dbReference>
<dbReference type="InterPro" id="IPR036374">
    <property type="entry name" value="OxRdtase_Mopterin-bd_sf"/>
</dbReference>
<evidence type="ECO:0000313" key="2">
    <source>
        <dbReference type="EMBL" id="VAW14354.1"/>
    </source>
</evidence>
<reference evidence="2" key="1">
    <citation type="submission" date="2018-06" db="EMBL/GenBank/DDBJ databases">
        <authorList>
            <person name="Zhirakovskaya E."/>
        </authorList>
    </citation>
    <scope>NUCLEOTIDE SEQUENCE</scope>
</reference>
<dbReference type="PANTHER" id="PTHR43032">
    <property type="entry name" value="PROTEIN-METHIONINE-SULFOXIDE REDUCTASE"/>
    <property type="match status" value="1"/>
</dbReference>
<dbReference type="AlphaFoldDB" id="A0A3B0U0N1"/>
<name>A0A3B0U0N1_9ZZZZ</name>
<gene>
    <name evidence="2" type="ORF">MNBD_ALPHA09-1441</name>
</gene>
<dbReference type="InterPro" id="IPR006311">
    <property type="entry name" value="TAT_signal"/>
</dbReference>
<proteinExistence type="predicted"/>
<dbReference type="EMBL" id="UOEM01000074">
    <property type="protein sequence ID" value="VAW14354.1"/>
    <property type="molecule type" value="Genomic_DNA"/>
</dbReference>